<evidence type="ECO:0000256" key="1">
    <source>
        <dbReference type="SAM" id="SignalP"/>
    </source>
</evidence>
<keyword evidence="1" id="KW-0732">Signal</keyword>
<organism evidence="2 3">
    <name type="scientific">Potamilus streckersoni</name>
    <dbReference type="NCBI Taxonomy" id="2493646"/>
    <lineage>
        <taxon>Eukaryota</taxon>
        <taxon>Metazoa</taxon>
        <taxon>Spiralia</taxon>
        <taxon>Lophotrochozoa</taxon>
        <taxon>Mollusca</taxon>
        <taxon>Bivalvia</taxon>
        <taxon>Autobranchia</taxon>
        <taxon>Heteroconchia</taxon>
        <taxon>Palaeoheterodonta</taxon>
        <taxon>Unionida</taxon>
        <taxon>Unionoidea</taxon>
        <taxon>Unionidae</taxon>
        <taxon>Ambleminae</taxon>
        <taxon>Lampsilini</taxon>
        <taxon>Potamilus</taxon>
    </lineage>
</organism>
<dbReference type="AlphaFoldDB" id="A0AAE0TLD5"/>
<dbReference type="EMBL" id="JAEAOA010001453">
    <property type="protein sequence ID" value="KAK3612519.1"/>
    <property type="molecule type" value="Genomic_DNA"/>
</dbReference>
<dbReference type="PANTHER" id="PTHR16897">
    <property type="entry name" value="OS10G0105400 PROTEIN"/>
    <property type="match status" value="1"/>
</dbReference>
<evidence type="ECO:0000313" key="3">
    <source>
        <dbReference type="Proteomes" id="UP001195483"/>
    </source>
</evidence>
<reference evidence="2" key="2">
    <citation type="journal article" date="2021" name="Genome Biol. Evol.">
        <title>Developing a high-quality reference genome for a parasitic bivalve with doubly uniparental inheritance (Bivalvia: Unionida).</title>
        <authorList>
            <person name="Smith C.H."/>
        </authorList>
    </citation>
    <scope>NUCLEOTIDE SEQUENCE</scope>
    <source>
        <strain evidence="2">CHS0354</strain>
        <tissue evidence="2">Mantle</tissue>
    </source>
</reference>
<dbReference type="PANTHER" id="PTHR16897:SF2">
    <property type="entry name" value="OS03G0226600 PROTEIN"/>
    <property type="match status" value="1"/>
</dbReference>
<feature type="signal peptide" evidence="1">
    <location>
        <begin position="1"/>
        <end position="19"/>
    </location>
</feature>
<dbReference type="Proteomes" id="UP001195483">
    <property type="component" value="Unassembled WGS sequence"/>
</dbReference>
<accession>A0AAE0TLD5</accession>
<comment type="caution">
    <text evidence="2">The sequence shown here is derived from an EMBL/GenBank/DDBJ whole genome shotgun (WGS) entry which is preliminary data.</text>
</comment>
<gene>
    <name evidence="2" type="ORF">CHS0354_024491</name>
</gene>
<evidence type="ECO:0000313" key="2">
    <source>
        <dbReference type="EMBL" id="KAK3612519.1"/>
    </source>
</evidence>
<reference evidence="2" key="1">
    <citation type="journal article" date="2021" name="Genome Biol. Evol.">
        <title>A High-Quality Reference Genome for a Parasitic Bivalve with Doubly Uniparental Inheritance (Bivalvia: Unionida).</title>
        <authorList>
            <person name="Smith C.H."/>
        </authorList>
    </citation>
    <scope>NUCLEOTIDE SEQUENCE</scope>
    <source>
        <strain evidence="2">CHS0354</strain>
    </source>
</reference>
<dbReference type="PROSITE" id="PS51257">
    <property type="entry name" value="PROKAR_LIPOPROTEIN"/>
    <property type="match status" value="1"/>
</dbReference>
<protein>
    <submittedName>
        <fullName evidence="2">Uncharacterized protein</fullName>
    </submittedName>
</protein>
<sequence>MRSILILELFVQYLRLVEGITHYTTVTACNTAGLCTSVTSDGIQIDTSPPVRGKVQDGTDSVDIHYQASNNSIGAKWFGFFDPQSGISNYTWWAGTSIGSDNILNATMLHQNELAVIPDLFGHTGHILPLRQRIYITVMACNRAETFLK</sequence>
<proteinExistence type="predicted"/>
<name>A0AAE0TLD5_9BIVA</name>
<keyword evidence="3" id="KW-1185">Reference proteome</keyword>
<reference evidence="2" key="3">
    <citation type="submission" date="2023-05" db="EMBL/GenBank/DDBJ databases">
        <authorList>
            <person name="Smith C.H."/>
        </authorList>
    </citation>
    <scope>NUCLEOTIDE SEQUENCE</scope>
    <source>
        <strain evidence="2">CHS0354</strain>
        <tissue evidence="2">Mantle</tissue>
    </source>
</reference>
<feature type="chain" id="PRO_5042191567" evidence="1">
    <location>
        <begin position="20"/>
        <end position="149"/>
    </location>
</feature>